<dbReference type="RefSeq" id="WP_067860963.1">
    <property type="nucleotide sequence ID" value="NZ_CP011502.1"/>
</dbReference>
<dbReference type="Pfam" id="PF10400">
    <property type="entry name" value="Vir_act_alpha_C"/>
    <property type="match status" value="1"/>
</dbReference>
<dbReference type="Proteomes" id="UP000067689">
    <property type="component" value="Chromosome"/>
</dbReference>
<dbReference type="Pfam" id="PF03551">
    <property type="entry name" value="PadR"/>
    <property type="match status" value="1"/>
</dbReference>
<dbReference type="OrthoDB" id="3186544at2"/>
<organism evidence="3 4">
    <name type="scientific">Aeromicrobium erythreum</name>
    <dbReference type="NCBI Taxonomy" id="2041"/>
    <lineage>
        <taxon>Bacteria</taxon>
        <taxon>Bacillati</taxon>
        <taxon>Actinomycetota</taxon>
        <taxon>Actinomycetes</taxon>
        <taxon>Propionibacteriales</taxon>
        <taxon>Nocardioidaceae</taxon>
        <taxon>Aeromicrobium</taxon>
    </lineage>
</organism>
<dbReference type="Gene3D" id="1.10.10.10">
    <property type="entry name" value="Winged helix-like DNA-binding domain superfamily/Winged helix DNA-binding domain"/>
    <property type="match status" value="1"/>
</dbReference>
<protein>
    <submittedName>
        <fullName evidence="3">Transcriptional regulator</fullName>
    </submittedName>
</protein>
<dbReference type="Gene3D" id="6.10.140.190">
    <property type="match status" value="1"/>
</dbReference>
<feature type="domain" description="Transcription regulator PadR N-terminal" evidence="1">
    <location>
        <begin position="7"/>
        <end position="80"/>
    </location>
</feature>
<evidence type="ECO:0000313" key="4">
    <source>
        <dbReference type="Proteomes" id="UP000067689"/>
    </source>
</evidence>
<dbReference type="PANTHER" id="PTHR43252">
    <property type="entry name" value="TRANSCRIPTIONAL REGULATOR YQJI"/>
    <property type="match status" value="1"/>
</dbReference>
<dbReference type="InterPro" id="IPR036388">
    <property type="entry name" value="WH-like_DNA-bd_sf"/>
</dbReference>
<evidence type="ECO:0000259" key="1">
    <source>
        <dbReference type="Pfam" id="PF03551"/>
    </source>
</evidence>
<dbReference type="InterPro" id="IPR036390">
    <property type="entry name" value="WH_DNA-bd_sf"/>
</dbReference>
<dbReference type="PANTHER" id="PTHR43252:SF4">
    <property type="entry name" value="TRANSCRIPTIONAL REGULATORY PROTEIN"/>
    <property type="match status" value="1"/>
</dbReference>
<dbReference type="SUPFAM" id="SSF46785">
    <property type="entry name" value="Winged helix' DNA-binding domain"/>
    <property type="match status" value="1"/>
</dbReference>
<feature type="domain" description="Transcription regulator PadR C-terminal" evidence="2">
    <location>
        <begin position="92"/>
        <end position="176"/>
    </location>
</feature>
<dbReference type="EMBL" id="CP011502">
    <property type="protein sequence ID" value="ALX06233.1"/>
    <property type="molecule type" value="Genomic_DNA"/>
</dbReference>
<dbReference type="AlphaFoldDB" id="A0A0U4BEP3"/>
<proteinExistence type="predicted"/>
<dbReference type="KEGG" id="aer:AERYTH_16790"/>
<dbReference type="InterPro" id="IPR005149">
    <property type="entry name" value="Tscrpt_reg_PadR_N"/>
</dbReference>
<evidence type="ECO:0000313" key="3">
    <source>
        <dbReference type="EMBL" id="ALX06233.1"/>
    </source>
</evidence>
<dbReference type="InterPro" id="IPR018309">
    <property type="entry name" value="Tscrpt_reg_PadR_C"/>
</dbReference>
<dbReference type="PATRIC" id="fig|2041.4.peg.3510"/>
<accession>A0A0U4BEP3</accession>
<evidence type="ECO:0000259" key="2">
    <source>
        <dbReference type="Pfam" id="PF10400"/>
    </source>
</evidence>
<gene>
    <name evidence="3" type="ORF">AERYTH_16790</name>
</gene>
<name>A0A0U4BEP3_9ACTN</name>
<sequence length="181" mass="20107">MALEHAILVSLAERSGTGYELARRFDASIGNFWKASHQQIYKVLGRMESDGLVTSEVVVQDGRPDKKVYAITDAGRAELAHFTTEPSAPEPLRSSFAVKLRALEHGDRDAILADVHRMRALHAEKLAYYETSAERFYPDPDALDPADVGPYLVLRGGIIGEQTALSWCDEILERLEGRAPR</sequence>
<keyword evidence="4" id="KW-1185">Reference proteome</keyword>
<dbReference type="STRING" id="2041.AERYTH_16790"/>
<reference evidence="3 4" key="1">
    <citation type="journal article" date="1991" name="Int. J. Syst. Bacteriol.">
        <title>Description of the erythromycin-producing bacterium Arthrobacter sp. strain NRRL B-3381 as Aeromicrobium erythreum gen. nov., sp. nov.</title>
        <authorList>
            <person name="Miller E.S."/>
            <person name="Woese C.R."/>
            <person name="Brenner S."/>
        </authorList>
    </citation>
    <scope>NUCLEOTIDE SEQUENCE [LARGE SCALE GENOMIC DNA]</scope>
    <source>
        <strain evidence="3 4">AR18</strain>
    </source>
</reference>